<dbReference type="EMBL" id="VMBG01000001">
    <property type="protein sequence ID" value="TSJ79643.1"/>
    <property type="molecule type" value="Genomic_DNA"/>
</dbReference>
<dbReference type="InterPro" id="IPR011765">
    <property type="entry name" value="Pept_M16_N"/>
</dbReference>
<dbReference type="Pfam" id="PF00675">
    <property type="entry name" value="Peptidase_M16"/>
    <property type="match status" value="1"/>
</dbReference>
<dbReference type="PANTHER" id="PTHR11851:SF49">
    <property type="entry name" value="MITOCHONDRIAL-PROCESSING PEPTIDASE SUBUNIT ALPHA"/>
    <property type="match status" value="1"/>
</dbReference>
<comment type="caution">
    <text evidence="5">The sequence shown here is derived from an EMBL/GenBank/DDBJ whole genome shotgun (WGS) entry which is preliminary data.</text>
</comment>
<dbReference type="InterPro" id="IPR050361">
    <property type="entry name" value="MPP/UQCRC_Complex"/>
</dbReference>
<gene>
    <name evidence="5" type="ORF">FPL22_10260</name>
</gene>
<dbReference type="GO" id="GO:0046872">
    <property type="term" value="F:metal ion binding"/>
    <property type="evidence" value="ECO:0007669"/>
    <property type="project" value="InterPro"/>
</dbReference>
<feature type="domain" description="Peptidase M16 C-terminal" evidence="4">
    <location>
        <begin position="202"/>
        <end position="381"/>
    </location>
</feature>
<feature type="signal peptide" evidence="2">
    <location>
        <begin position="1"/>
        <end position="31"/>
    </location>
</feature>
<proteinExistence type="inferred from homology"/>
<evidence type="ECO:0000256" key="1">
    <source>
        <dbReference type="ARBA" id="ARBA00007261"/>
    </source>
</evidence>
<feature type="domain" description="Peptidase M16 N-terminal" evidence="3">
    <location>
        <begin position="64"/>
        <end position="162"/>
    </location>
</feature>
<dbReference type="PANTHER" id="PTHR11851">
    <property type="entry name" value="METALLOPROTEASE"/>
    <property type="match status" value="1"/>
</dbReference>
<evidence type="ECO:0000256" key="2">
    <source>
        <dbReference type="SAM" id="SignalP"/>
    </source>
</evidence>
<dbReference type="Gene3D" id="3.30.830.10">
    <property type="entry name" value="Metalloenzyme, LuxS/M16 peptidase-like"/>
    <property type="match status" value="2"/>
</dbReference>
<comment type="similarity">
    <text evidence="1">Belongs to the peptidase M16 family.</text>
</comment>
<dbReference type="OrthoDB" id="9811314at2"/>
<evidence type="ECO:0000259" key="4">
    <source>
        <dbReference type="Pfam" id="PF05193"/>
    </source>
</evidence>
<evidence type="ECO:0000259" key="3">
    <source>
        <dbReference type="Pfam" id="PF00675"/>
    </source>
</evidence>
<evidence type="ECO:0000313" key="5">
    <source>
        <dbReference type="EMBL" id="TSJ79643.1"/>
    </source>
</evidence>
<keyword evidence="6" id="KW-1185">Reference proteome</keyword>
<sequence>MKRTSPFSVLRLLSSVTAVLCLLASAPLARAAIADHVVRSTIAGVDVVAYKTGVQDVVTFRGSLPAGDSFSPAENLAIATLTGGMLDKGTTTQDKFAIAQKLDAVGAELTFAVDDTMLVFSGKCLSKDVPLVISLLAEQLRSPAFSEEEFTKLKKQIAGRLQRALEQTGYRAGQAFAASVYPPGHPNYEPSTDAFLAALNTATVADLRAFHAKYYGPAELTLVAVGDVDIDALKADVTKAFAGWSGGVKHPDYPRIATEKDFERDQTVFMADKPNVSVILGQASGLRYTDPDALPLRVATTILGSGFTGRLMATVRDQEGLTYGIGARIGNDTFTEGDWRIIANFAPDLLEKGLASTRRELKSWYEQGVTSAEVDRTKTNLAGSFQVGLATTDGLAGAILTTIHRGYPLGWLDDYTNNLNAVTLDQVNAAIKKHLNPDNFVLIKAGSVPTIAK</sequence>
<dbReference type="SUPFAM" id="SSF63411">
    <property type="entry name" value="LuxS/MPP-like metallohydrolase"/>
    <property type="match status" value="2"/>
</dbReference>
<accession>A0A556QSP6</accession>
<reference evidence="5 6" key="1">
    <citation type="submission" date="2019-07" db="EMBL/GenBank/DDBJ databases">
        <title>Description of 53C-WASEF.</title>
        <authorList>
            <person name="Pitt A."/>
            <person name="Hahn M.W."/>
        </authorList>
    </citation>
    <scope>NUCLEOTIDE SEQUENCE [LARGE SCALE GENOMIC DNA]</scope>
    <source>
        <strain evidence="5 6">53C-WASEF</strain>
    </source>
</reference>
<dbReference type="InterPro" id="IPR007863">
    <property type="entry name" value="Peptidase_M16_C"/>
</dbReference>
<dbReference type="InterPro" id="IPR011249">
    <property type="entry name" value="Metalloenz_LuxS/M16"/>
</dbReference>
<organism evidence="5 6">
    <name type="scientific">Rariglobus hedericola</name>
    <dbReference type="NCBI Taxonomy" id="2597822"/>
    <lineage>
        <taxon>Bacteria</taxon>
        <taxon>Pseudomonadati</taxon>
        <taxon>Verrucomicrobiota</taxon>
        <taxon>Opitutia</taxon>
        <taxon>Opitutales</taxon>
        <taxon>Opitutaceae</taxon>
        <taxon>Rariglobus</taxon>
    </lineage>
</organism>
<dbReference type="RefSeq" id="WP_144230184.1">
    <property type="nucleotide sequence ID" value="NZ_CBCRVV010000012.1"/>
</dbReference>
<name>A0A556QSP6_9BACT</name>
<dbReference type="Proteomes" id="UP000315648">
    <property type="component" value="Unassembled WGS sequence"/>
</dbReference>
<feature type="chain" id="PRO_5022215181" evidence="2">
    <location>
        <begin position="32"/>
        <end position="453"/>
    </location>
</feature>
<evidence type="ECO:0000313" key="6">
    <source>
        <dbReference type="Proteomes" id="UP000315648"/>
    </source>
</evidence>
<dbReference type="AlphaFoldDB" id="A0A556QSP6"/>
<keyword evidence="2" id="KW-0732">Signal</keyword>
<protein>
    <submittedName>
        <fullName evidence="5">Insulinase family protein</fullName>
    </submittedName>
</protein>
<dbReference type="Pfam" id="PF05193">
    <property type="entry name" value="Peptidase_M16_C"/>
    <property type="match status" value="1"/>
</dbReference>